<keyword evidence="3" id="KW-1185">Reference proteome</keyword>
<evidence type="ECO:0000256" key="1">
    <source>
        <dbReference type="SAM" id="MobiDB-lite"/>
    </source>
</evidence>
<evidence type="ECO:0000313" key="2">
    <source>
        <dbReference type="EMBL" id="KZT58654.1"/>
    </source>
</evidence>
<organism evidence="2 3">
    <name type="scientific">Calocera cornea HHB12733</name>
    <dbReference type="NCBI Taxonomy" id="1353952"/>
    <lineage>
        <taxon>Eukaryota</taxon>
        <taxon>Fungi</taxon>
        <taxon>Dikarya</taxon>
        <taxon>Basidiomycota</taxon>
        <taxon>Agaricomycotina</taxon>
        <taxon>Dacrymycetes</taxon>
        <taxon>Dacrymycetales</taxon>
        <taxon>Dacrymycetaceae</taxon>
        <taxon>Calocera</taxon>
    </lineage>
</organism>
<evidence type="ECO:0000313" key="3">
    <source>
        <dbReference type="Proteomes" id="UP000076842"/>
    </source>
</evidence>
<feature type="compositionally biased region" description="Gly residues" evidence="1">
    <location>
        <begin position="61"/>
        <end position="71"/>
    </location>
</feature>
<feature type="region of interest" description="Disordered" evidence="1">
    <location>
        <begin position="51"/>
        <end position="71"/>
    </location>
</feature>
<sequence length="71" mass="7523">MAALITIPTLPVRSSSLPHHRAATKEPEPTPWLPTRRVYTLREYLASCRESARGAKAADPLGGGGGGRGDV</sequence>
<name>A0A165GYR3_9BASI</name>
<reference evidence="2 3" key="1">
    <citation type="journal article" date="2016" name="Mol. Biol. Evol.">
        <title>Comparative Genomics of Early-Diverging Mushroom-Forming Fungi Provides Insights into the Origins of Lignocellulose Decay Capabilities.</title>
        <authorList>
            <person name="Nagy L.G."/>
            <person name="Riley R."/>
            <person name="Tritt A."/>
            <person name="Adam C."/>
            <person name="Daum C."/>
            <person name="Floudas D."/>
            <person name="Sun H."/>
            <person name="Yadav J.S."/>
            <person name="Pangilinan J."/>
            <person name="Larsson K.H."/>
            <person name="Matsuura K."/>
            <person name="Barry K."/>
            <person name="Labutti K."/>
            <person name="Kuo R."/>
            <person name="Ohm R.A."/>
            <person name="Bhattacharya S.S."/>
            <person name="Shirouzu T."/>
            <person name="Yoshinaga Y."/>
            <person name="Martin F.M."/>
            <person name="Grigoriev I.V."/>
            <person name="Hibbett D.S."/>
        </authorList>
    </citation>
    <scope>NUCLEOTIDE SEQUENCE [LARGE SCALE GENOMIC DNA]</scope>
    <source>
        <strain evidence="2 3">HHB12733</strain>
    </source>
</reference>
<dbReference type="OrthoDB" id="10647653at2759"/>
<proteinExistence type="predicted"/>
<accession>A0A165GYR3</accession>
<gene>
    <name evidence="2" type="ORF">CALCODRAFT_494552</name>
</gene>
<dbReference type="EMBL" id="KV423948">
    <property type="protein sequence ID" value="KZT58654.1"/>
    <property type="molecule type" value="Genomic_DNA"/>
</dbReference>
<dbReference type="InParanoid" id="A0A165GYR3"/>
<dbReference type="AlphaFoldDB" id="A0A165GYR3"/>
<protein>
    <submittedName>
        <fullName evidence="2">Uncharacterized protein</fullName>
    </submittedName>
</protein>
<dbReference type="Proteomes" id="UP000076842">
    <property type="component" value="Unassembled WGS sequence"/>
</dbReference>